<evidence type="ECO:0000256" key="5">
    <source>
        <dbReference type="PIRSR" id="PIRSR601548-2"/>
    </source>
</evidence>
<evidence type="ECO:0000256" key="6">
    <source>
        <dbReference type="PIRSR" id="PIRSR601548-3"/>
    </source>
</evidence>
<dbReference type="PROSITE" id="PS52011">
    <property type="entry name" value="PEPTIDASE_M2"/>
    <property type="match status" value="1"/>
</dbReference>
<feature type="active site" description="Proton acceptor 1" evidence="4">
    <location>
        <position position="381"/>
    </location>
</feature>
<dbReference type="AlphaFoldDB" id="A0A5B9WEQ0"/>
<evidence type="ECO:0000256" key="3">
    <source>
        <dbReference type="ARBA" id="ARBA00023180"/>
    </source>
</evidence>
<dbReference type="GO" id="GO:0016020">
    <property type="term" value="C:membrane"/>
    <property type="evidence" value="ECO:0007669"/>
    <property type="project" value="InterPro"/>
</dbReference>
<dbReference type="GO" id="GO:0008241">
    <property type="term" value="F:peptidyl-dipeptidase activity"/>
    <property type="evidence" value="ECO:0007669"/>
    <property type="project" value="InterPro"/>
</dbReference>
<keyword evidence="6" id="KW-0862">Zinc</keyword>
<evidence type="ECO:0000313" key="10">
    <source>
        <dbReference type="Proteomes" id="UP000324233"/>
    </source>
</evidence>
<feature type="active site" description="Proton donor 2" evidence="7">
    <location>
        <position position="514"/>
    </location>
</feature>
<dbReference type="KEGG" id="agv:OJF2_77400"/>
<keyword evidence="1" id="KW-0732">Signal</keyword>
<name>A0A5B9WEQ0_9BACT</name>
<feature type="active site" description="Proton donor 1" evidence="4">
    <location>
        <position position="514"/>
    </location>
</feature>
<evidence type="ECO:0000256" key="1">
    <source>
        <dbReference type="ARBA" id="ARBA00022729"/>
    </source>
</evidence>
<dbReference type="RefSeq" id="WP_148598478.1">
    <property type="nucleotide sequence ID" value="NZ_CP042997.1"/>
</dbReference>
<dbReference type="SUPFAM" id="SSF55486">
    <property type="entry name" value="Metalloproteases ('zincins'), catalytic domain"/>
    <property type="match status" value="1"/>
</dbReference>
<keyword evidence="10" id="KW-1185">Reference proteome</keyword>
<evidence type="ECO:0000256" key="4">
    <source>
        <dbReference type="PIRSR" id="PIRSR601548-1"/>
    </source>
</evidence>
<protein>
    <submittedName>
        <fullName evidence="9">Angiotensin-converting enzyme</fullName>
    </submittedName>
</protein>
<feature type="binding site" evidence="5">
    <location>
        <position position="230"/>
    </location>
    <ligand>
        <name>chloride</name>
        <dbReference type="ChEBI" id="CHEBI:17996"/>
        <label>1</label>
    </ligand>
</feature>
<dbReference type="Pfam" id="PF01401">
    <property type="entry name" value="Peptidase_M2"/>
    <property type="match status" value="1"/>
</dbReference>
<evidence type="ECO:0000256" key="7">
    <source>
        <dbReference type="PIRSR" id="PIRSR601548-6"/>
    </source>
</evidence>
<accession>A0A5B9WEQ0</accession>
<gene>
    <name evidence="9" type="ORF">OJF2_77400</name>
</gene>
<keyword evidence="6" id="KW-0479">Metal-binding</keyword>
<dbReference type="InterPro" id="IPR006311">
    <property type="entry name" value="TAT_signal"/>
</dbReference>
<dbReference type="GO" id="GO:0008237">
    <property type="term" value="F:metallopeptidase activity"/>
    <property type="evidence" value="ECO:0007669"/>
    <property type="project" value="InterPro"/>
</dbReference>
<sequence>MTQAEGRGVDRREFLRAGMAAAAAVAASPGAAMAARPPIQEVAEAILEEYVRDVLPLMVASNEASWAASTDVSEAHSAAQAEAMQRLYEKAGARRVIEETARLLGQKDQLDDLTVRQLEKVRLAAAESPGTLPDVVKARTEAEAKQSAAQDGFAYTLRRDGKPDEHPTANDIDRVLVNSKDLGERLAYWEVSKSIGAPLRPGILKLRDLRNQLARAMGFDDFFALQVADYGMTTAEMVALCDRLAAEVRPLYEQLHTWAKHALAKRYGVDAPAGKIPAHWLPNRWGQNWPSLVEGVDMDAPFKGKPKEYIAEQAERFYASLGFPKLPQSFWRKSDLYPADPKSGRKKNSHASAWHIDLREDVRSLMSIEPDNRWFTTAHHELGHIYYYISYSRPEVPYLLRAGANRAFHEGIGDLIGLAAGQRPYLKSVGLLTPEAEKAPAITFLLDTALDGSSAVFLPFAAGTMTHFERDFYAGKIGDEKLNEGWWRHVGHFQGIAPPGDRPEALCDAATKTHINDDPAQYYDYAIGTVIKFQLHDHIAREILRQDPRECNYFGDEKVGDFLRGILRLGATRDWNAVLREATGEGLTARPLVAYFEPLMEWLRKENAGREVGWS</sequence>
<dbReference type="PROSITE" id="PS51318">
    <property type="entry name" value="TAT"/>
    <property type="match status" value="1"/>
</dbReference>
<dbReference type="InterPro" id="IPR001548">
    <property type="entry name" value="Peptidase_M2"/>
</dbReference>
<dbReference type="Proteomes" id="UP000324233">
    <property type="component" value="Chromosome"/>
</dbReference>
<evidence type="ECO:0000256" key="8">
    <source>
        <dbReference type="PIRSR" id="PIRSR601548-8"/>
    </source>
</evidence>
<dbReference type="CDD" id="cd06461">
    <property type="entry name" value="M2_ACE"/>
    <property type="match status" value="1"/>
</dbReference>
<feature type="active site" description="Proton acceptor 2" evidence="7">
    <location>
        <position position="381"/>
    </location>
</feature>
<dbReference type="OrthoDB" id="9762795at2"/>
<keyword evidence="3" id="KW-0325">Glycoprotein</keyword>
<feature type="binding site" evidence="6">
    <location>
        <position position="410"/>
    </location>
    <ligand>
        <name>Zn(2+)</name>
        <dbReference type="ChEBI" id="CHEBI:29105"/>
        <label>1</label>
        <note>catalytic</note>
    </ligand>
</feature>
<proteinExistence type="predicted"/>
<dbReference type="PRINTS" id="PR00791">
    <property type="entry name" value="PEPDIPTASEA"/>
</dbReference>
<organism evidence="9 10">
    <name type="scientific">Aquisphaera giovannonii</name>
    <dbReference type="NCBI Taxonomy" id="406548"/>
    <lineage>
        <taxon>Bacteria</taxon>
        <taxon>Pseudomonadati</taxon>
        <taxon>Planctomycetota</taxon>
        <taxon>Planctomycetia</taxon>
        <taxon>Isosphaerales</taxon>
        <taxon>Isosphaeraceae</taxon>
        <taxon>Aquisphaera</taxon>
    </lineage>
</organism>
<feature type="binding site" evidence="8">
    <location>
        <position position="384"/>
    </location>
    <ligand>
        <name>Zn(2+)</name>
        <dbReference type="ChEBI" id="CHEBI:29105"/>
        <label>2</label>
        <note>catalytic</note>
    </ligand>
</feature>
<feature type="binding site" evidence="6">
    <location>
        <position position="384"/>
    </location>
    <ligand>
        <name>Zn(2+)</name>
        <dbReference type="ChEBI" id="CHEBI:29105"/>
        <label>1</label>
        <note>catalytic</note>
    </ligand>
</feature>
<dbReference type="Gene3D" id="1.10.1370.30">
    <property type="match status" value="1"/>
</dbReference>
<keyword evidence="2" id="KW-1015">Disulfide bond</keyword>
<dbReference type="PANTHER" id="PTHR10514">
    <property type="entry name" value="ANGIOTENSIN-CONVERTING ENZYME"/>
    <property type="match status" value="1"/>
</dbReference>
<dbReference type="PANTHER" id="PTHR10514:SF27">
    <property type="entry name" value="ANGIOTENSIN-CONVERTING ENZYME"/>
    <property type="match status" value="1"/>
</dbReference>
<evidence type="ECO:0000256" key="2">
    <source>
        <dbReference type="ARBA" id="ARBA00023157"/>
    </source>
</evidence>
<feature type="binding site" evidence="6">
    <location>
        <position position="380"/>
    </location>
    <ligand>
        <name>Zn(2+)</name>
        <dbReference type="ChEBI" id="CHEBI:29105"/>
        <label>1</label>
        <note>catalytic</note>
    </ligand>
</feature>
<feature type="binding site" evidence="8">
    <location>
        <position position="410"/>
    </location>
    <ligand>
        <name>Zn(2+)</name>
        <dbReference type="ChEBI" id="CHEBI:29105"/>
        <label>2</label>
        <note>catalytic</note>
    </ligand>
</feature>
<feature type="binding site" evidence="8">
    <location>
        <position position="380"/>
    </location>
    <ligand>
        <name>Zn(2+)</name>
        <dbReference type="ChEBI" id="CHEBI:29105"/>
        <label>2</label>
        <note>catalytic</note>
    </ligand>
</feature>
<dbReference type="EMBL" id="CP042997">
    <property type="protein sequence ID" value="QEH39128.1"/>
    <property type="molecule type" value="Genomic_DNA"/>
</dbReference>
<evidence type="ECO:0000313" key="9">
    <source>
        <dbReference type="EMBL" id="QEH39128.1"/>
    </source>
</evidence>
<reference evidence="9 10" key="1">
    <citation type="submission" date="2019-08" db="EMBL/GenBank/DDBJ databases">
        <title>Deep-cultivation of Planctomycetes and their phenomic and genomic characterization uncovers novel biology.</title>
        <authorList>
            <person name="Wiegand S."/>
            <person name="Jogler M."/>
            <person name="Boedeker C."/>
            <person name="Pinto D."/>
            <person name="Vollmers J."/>
            <person name="Rivas-Marin E."/>
            <person name="Kohn T."/>
            <person name="Peeters S.H."/>
            <person name="Heuer A."/>
            <person name="Rast P."/>
            <person name="Oberbeckmann S."/>
            <person name="Bunk B."/>
            <person name="Jeske O."/>
            <person name="Meyerdierks A."/>
            <person name="Storesund J.E."/>
            <person name="Kallscheuer N."/>
            <person name="Luecker S."/>
            <person name="Lage O.M."/>
            <person name="Pohl T."/>
            <person name="Merkel B.J."/>
            <person name="Hornburger P."/>
            <person name="Mueller R.-W."/>
            <person name="Bruemmer F."/>
            <person name="Labrenz M."/>
            <person name="Spormann A.M."/>
            <person name="Op den Camp H."/>
            <person name="Overmann J."/>
            <person name="Amann R."/>
            <person name="Jetten M.S.M."/>
            <person name="Mascher T."/>
            <person name="Medema M.H."/>
            <person name="Devos D.P."/>
            <person name="Kaster A.-K."/>
            <person name="Ovreas L."/>
            <person name="Rohde M."/>
            <person name="Galperin M.Y."/>
            <person name="Jogler C."/>
        </authorList>
    </citation>
    <scope>NUCLEOTIDE SEQUENCE [LARGE SCALE GENOMIC DNA]</scope>
    <source>
        <strain evidence="9 10">OJF2</strain>
    </source>
</reference>
<dbReference type="GO" id="GO:0006508">
    <property type="term" value="P:proteolysis"/>
    <property type="evidence" value="ECO:0007669"/>
    <property type="project" value="InterPro"/>
</dbReference>